<dbReference type="SUPFAM" id="SSF54403">
    <property type="entry name" value="Cystatin/monellin"/>
    <property type="match status" value="1"/>
</dbReference>
<reference evidence="3" key="2">
    <citation type="submission" date="2023-11" db="UniProtKB">
        <authorList>
            <consortium name="WormBaseParasite"/>
        </authorList>
    </citation>
    <scope>IDENTIFICATION</scope>
</reference>
<feature type="chain" id="PRO_5041692163" evidence="1">
    <location>
        <begin position="20"/>
        <end position="1214"/>
    </location>
</feature>
<evidence type="ECO:0000313" key="3">
    <source>
        <dbReference type="WBParaSite" id="TREG1_96800.1"/>
    </source>
</evidence>
<organism evidence="2 3">
    <name type="scientific">Trichobilharzia regenti</name>
    <name type="common">Nasal bird schistosome</name>
    <dbReference type="NCBI Taxonomy" id="157069"/>
    <lineage>
        <taxon>Eukaryota</taxon>
        <taxon>Metazoa</taxon>
        <taxon>Spiralia</taxon>
        <taxon>Lophotrochozoa</taxon>
        <taxon>Platyhelminthes</taxon>
        <taxon>Trematoda</taxon>
        <taxon>Digenea</taxon>
        <taxon>Strigeidida</taxon>
        <taxon>Schistosomatoidea</taxon>
        <taxon>Schistosomatidae</taxon>
        <taxon>Trichobilharzia</taxon>
    </lineage>
</organism>
<feature type="signal peptide" evidence="1">
    <location>
        <begin position="1"/>
        <end position="19"/>
    </location>
</feature>
<name>A0AA85KE79_TRIRE</name>
<evidence type="ECO:0000313" key="2">
    <source>
        <dbReference type="Proteomes" id="UP000050795"/>
    </source>
</evidence>
<dbReference type="Proteomes" id="UP000050795">
    <property type="component" value="Unassembled WGS sequence"/>
</dbReference>
<accession>A0AA85KE79</accession>
<evidence type="ECO:0000256" key="1">
    <source>
        <dbReference type="SAM" id="SignalP"/>
    </source>
</evidence>
<keyword evidence="2" id="KW-1185">Reference proteome</keyword>
<proteinExistence type="predicted"/>
<protein>
    <submittedName>
        <fullName evidence="3">Uncharacterized protein</fullName>
    </submittedName>
</protein>
<dbReference type="AlphaFoldDB" id="A0AA85KE79"/>
<reference evidence="2" key="1">
    <citation type="submission" date="2022-06" db="EMBL/GenBank/DDBJ databases">
        <authorList>
            <person name="Berger JAMES D."/>
            <person name="Berger JAMES D."/>
        </authorList>
    </citation>
    <scope>NUCLEOTIDE SEQUENCE [LARGE SCALE GENOMIC DNA]</scope>
</reference>
<dbReference type="Gene3D" id="3.10.450.10">
    <property type="match status" value="1"/>
</dbReference>
<keyword evidence="1" id="KW-0732">Signal</keyword>
<sequence length="1214" mass="140877">MIKSLLVFLSLFCHSPICSQSLLTTLPTNDDTNNIAHTTAATTDVDNKDVTAAVNELVVFTAAAKRFNQLSDSLSWHLVSNITGVKKHNDGQMYFVMHFTETNCSKLEMKEFKSEECQMLNNAAKTICLVRTHVQQMQKEIRINDCIKMVERSLDLAKDIRDIDRMSLRNDYWSSVIMESVNSLNLQKRFPKILRLYRVLVGTEIRDDDYVSELTVTLRSTKCDLVDDLKELRALRTNSCYVEYQEPSFICRLRVYRSSKNGYVRSSHWEDCQKITNPLVFPHHNKKEKYRSKELFLNTTQLRRPLKTHELADKHFKDAVGKWFQVYDSYHKNAPHVAAHSWIVDAYSDTHGTYTFTSVVAFYACNNPTEDQGRQTTNSCDKSKSKTHYRLCDVEVTKKLYVAYTCQRDILDSKPSNAKLLMPGSEEEKLLKYRSLIEKDLNARANLPYTYEIVETSQWTINNDSFKLNVYLKPTVCKKVTCDIEQNKDKLILCEVEAFYKKNDQSHLESIDISNCLMMENLKQEFVGHWDTVEYEDVKNTYFDYLVKQAVELFTGSGQVYPKEAIQVMNVKNISVQVGENNVTSFNILLSYQQENSAMNQRSLTPEIDGLYGMDCYPKCAQTNKKWQCSFTAVADTVKQKINTSLHNCYQLLEEPDSENVSEEAKSLGESDLKISDDLKGIFDKVLRLYNKRSTSLVYDKLVSYKDMQKQKVSIVYKQTFGDNSHTYNTKGENFTFTVYLKPTGCVKSRHADKIKHEKFEDCGAVTENYTVVCQVTALQEYDDEDDDEEDLFIRVRFAECTTIYKRKWQIPETYDEILKRTLSVFNAQNGRRHLYSINTVENFTMTTKSHAKDTEAKTIHFDAVFQPTYCVKGRHERLFYDNPDHCTDPEVTEVFKCKAIVSQIDDARQYLLRNCMQVQNIHLSGPITQYNSFEYTGQMPDIETLSERALNAYNKLLDNRVSYEILSIEEIEFKYAVGEQLDFSVILRPRGEGGSAKKEKNSHLIQCHVHWSNRPWLYGQDLMKLGECIMIEIDTKILQMNVWFEDFDIVARLISEEIGEYESFKLGSLPHWTANISDGKRHRMNFVLARIPNKNSPYRGVVEEEENHSKLLVGAALNCTVEVWVRPWLNNSRLIKVERCDEYEHYLMDKIYMKKPVKKANINLSESLRRRLPGQHSIWQKHLVNNSLSSYMAFMNEAMEMQLAVHAEKMNVA</sequence>
<dbReference type="InterPro" id="IPR046350">
    <property type="entry name" value="Cystatin_sf"/>
</dbReference>
<dbReference type="WBParaSite" id="TREG1_96800.1">
    <property type="protein sequence ID" value="TREG1_96800.1"/>
    <property type="gene ID" value="TREG1_96800"/>
</dbReference>